<proteinExistence type="predicted"/>
<dbReference type="OrthoDB" id="2555274at2"/>
<dbReference type="SUPFAM" id="SSF51658">
    <property type="entry name" value="Xylose isomerase-like"/>
    <property type="match status" value="1"/>
</dbReference>
<evidence type="ECO:0000259" key="1">
    <source>
        <dbReference type="Pfam" id="PF01261"/>
    </source>
</evidence>
<dbReference type="RefSeq" id="WP_120746779.1">
    <property type="nucleotide sequence ID" value="NZ_RBAH01000005.1"/>
</dbReference>
<evidence type="ECO:0000313" key="2">
    <source>
        <dbReference type="EMBL" id="RKN85130.1"/>
    </source>
</evidence>
<dbReference type="InterPro" id="IPR013022">
    <property type="entry name" value="Xyl_isomerase-like_TIM-brl"/>
</dbReference>
<evidence type="ECO:0000313" key="3">
    <source>
        <dbReference type="Proteomes" id="UP000282311"/>
    </source>
</evidence>
<dbReference type="Pfam" id="PF01261">
    <property type="entry name" value="AP_endonuc_2"/>
    <property type="match status" value="1"/>
</dbReference>
<feature type="domain" description="Xylose isomerase-like TIM barrel" evidence="1">
    <location>
        <begin position="21"/>
        <end position="178"/>
    </location>
</feature>
<dbReference type="EMBL" id="RBAH01000005">
    <property type="protein sequence ID" value="RKN85130.1"/>
    <property type="molecule type" value="Genomic_DNA"/>
</dbReference>
<accession>A0A3B0CJE2</accession>
<keyword evidence="2" id="KW-0413">Isomerase</keyword>
<name>A0A3B0CJE2_9BACL</name>
<sequence>MQLLSFKSLWDMKTGTLEENLEKIAEAGYGGVEFTLPPQDKHKQFRELLERYNLAFIAQVVTRDDHISSFESLARQAADFNPVKIVSHSAKDSMSYEDQLRFFEKALAVEEDLAIPVAHETHRGRAMFTPWATSKLLYQFPELKITADFSHWCCVCESLLQDQADHMSIALDRAIHIHGRVGYAEGPQVADPRAPEYTREVKAFVNWWMEICKRRAADGYAVMTFTPEFGPPGYMHTLPFTNQPVTNVWDVNKWMNQFFSETYREVFE</sequence>
<dbReference type="Gene3D" id="3.20.20.150">
    <property type="entry name" value="Divalent-metal-dependent TIM barrel enzymes"/>
    <property type="match status" value="1"/>
</dbReference>
<dbReference type="AlphaFoldDB" id="A0A3B0CJE2"/>
<reference evidence="2 3" key="1">
    <citation type="journal article" date="2007" name="Int. J. Syst. Evol. Microbiol.">
        <title>Paenibacillus ginsengarvi sp. nov., isolated from soil from ginseng cultivation.</title>
        <authorList>
            <person name="Yoon M.H."/>
            <person name="Ten L.N."/>
            <person name="Im W.T."/>
        </authorList>
    </citation>
    <scope>NUCLEOTIDE SEQUENCE [LARGE SCALE GENOMIC DNA]</scope>
    <source>
        <strain evidence="2 3">KCTC 13059</strain>
    </source>
</reference>
<gene>
    <name evidence="2" type="ORF">D7M11_08545</name>
</gene>
<keyword evidence="3" id="KW-1185">Reference proteome</keyword>
<dbReference type="InterPro" id="IPR036237">
    <property type="entry name" value="Xyl_isomerase-like_sf"/>
</dbReference>
<organism evidence="2 3">
    <name type="scientific">Paenibacillus ginsengarvi</name>
    <dbReference type="NCBI Taxonomy" id="400777"/>
    <lineage>
        <taxon>Bacteria</taxon>
        <taxon>Bacillati</taxon>
        <taxon>Bacillota</taxon>
        <taxon>Bacilli</taxon>
        <taxon>Bacillales</taxon>
        <taxon>Paenibacillaceae</taxon>
        <taxon>Paenibacillus</taxon>
    </lineage>
</organism>
<dbReference type="Proteomes" id="UP000282311">
    <property type="component" value="Unassembled WGS sequence"/>
</dbReference>
<comment type="caution">
    <text evidence="2">The sequence shown here is derived from an EMBL/GenBank/DDBJ whole genome shotgun (WGS) entry which is preliminary data.</text>
</comment>
<dbReference type="GO" id="GO:0016853">
    <property type="term" value="F:isomerase activity"/>
    <property type="evidence" value="ECO:0007669"/>
    <property type="project" value="UniProtKB-KW"/>
</dbReference>
<protein>
    <submittedName>
        <fullName evidence="2">Sugar phosphate isomerase/epimerase</fullName>
    </submittedName>
</protein>